<dbReference type="InterPro" id="IPR050231">
    <property type="entry name" value="Iron_ascorbate_oxido_reductase"/>
</dbReference>
<evidence type="ECO:0000256" key="3">
    <source>
        <dbReference type="ARBA" id="ARBA00023002"/>
    </source>
</evidence>
<organism evidence="10">
    <name type="scientific">Opuntia streptacantha</name>
    <name type="common">Prickly pear cactus</name>
    <name type="synonym">Opuntia cardona</name>
    <dbReference type="NCBI Taxonomy" id="393608"/>
    <lineage>
        <taxon>Eukaryota</taxon>
        <taxon>Viridiplantae</taxon>
        <taxon>Streptophyta</taxon>
        <taxon>Embryophyta</taxon>
        <taxon>Tracheophyta</taxon>
        <taxon>Spermatophyta</taxon>
        <taxon>Magnoliopsida</taxon>
        <taxon>eudicotyledons</taxon>
        <taxon>Gunneridae</taxon>
        <taxon>Pentapetalae</taxon>
        <taxon>Caryophyllales</taxon>
        <taxon>Cactineae</taxon>
        <taxon>Cactaceae</taxon>
        <taxon>Opuntioideae</taxon>
        <taxon>Opuntia</taxon>
    </lineage>
</organism>
<dbReference type="SUPFAM" id="SSF51197">
    <property type="entry name" value="Clavaminate synthase-like"/>
    <property type="match status" value="1"/>
</dbReference>
<evidence type="ECO:0000256" key="7">
    <source>
        <dbReference type="ARBA" id="ARBA00066708"/>
    </source>
</evidence>
<evidence type="ECO:0000256" key="8">
    <source>
        <dbReference type="RuleBase" id="RU003682"/>
    </source>
</evidence>
<accession>A0A7C8YHX6</accession>
<dbReference type="InterPro" id="IPR027443">
    <property type="entry name" value="IPNS-like_sf"/>
</dbReference>
<dbReference type="PANTHER" id="PTHR47990">
    <property type="entry name" value="2-OXOGLUTARATE (2OG) AND FE(II)-DEPENDENT OXYGENASE SUPERFAMILY PROTEIN-RELATED"/>
    <property type="match status" value="1"/>
</dbReference>
<dbReference type="InterPro" id="IPR005123">
    <property type="entry name" value="Oxoglu/Fe-dep_dioxygenase_dom"/>
</dbReference>
<proteinExistence type="inferred from homology"/>
<evidence type="ECO:0000259" key="9">
    <source>
        <dbReference type="PROSITE" id="PS51471"/>
    </source>
</evidence>
<dbReference type="AlphaFoldDB" id="A0A7C8YHX6"/>
<feature type="domain" description="Fe2OG dioxygenase" evidence="9">
    <location>
        <begin position="199"/>
        <end position="299"/>
    </location>
</feature>
<keyword evidence="4 8" id="KW-0408">Iron</keyword>
<evidence type="ECO:0000313" key="10">
    <source>
        <dbReference type="EMBL" id="MBA4618879.1"/>
    </source>
</evidence>
<dbReference type="InterPro" id="IPR026992">
    <property type="entry name" value="DIOX_N"/>
</dbReference>
<dbReference type="InterPro" id="IPR044861">
    <property type="entry name" value="IPNS-like_FE2OG_OXY"/>
</dbReference>
<reference evidence="10" key="2">
    <citation type="submission" date="2020-07" db="EMBL/GenBank/DDBJ databases">
        <authorList>
            <person name="Vera ALvarez R."/>
            <person name="Arias-Moreno D.M."/>
            <person name="Jimenez-Jacinto V."/>
            <person name="Jimenez-Bremont J.F."/>
            <person name="Swaminathan K."/>
            <person name="Moose S.P."/>
            <person name="Guerrero-Gonzalez M.L."/>
            <person name="Marino-Ramirez L."/>
            <person name="Landsman D."/>
            <person name="Rodriguez-Kessler M."/>
            <person name="Delgado-Sanchez P."/>
        </authorList>
    </citation>
    <scope>NUCLEOTIDE SEQUENCE</scope>
    <source>
        <tissue evidence="10">Cladode</tissue>
    </source>
</reference>
<dbReference type="GO" id="GO:0046872">
    <property type="term" value="F:metal ion binding"/>
    <property type="evidence" value="ECO:0007669"/>
    <property type="project" value="UniProtKB-KW"/>
</dbReference>
<dbReference type="EMBL" id="GISG01022594">
    <property type="protein sequence ID" value="MBA4618879.1"/>
    <property type="molecule type" value="Transcribed_RNA"/>
</dbReference>
<comment type="catalytic activity">
    <reaction evidence="5">
        <text>gibberellin A1 + 2-oxoglutarate + O2 = gibberellin A8 + succinate + CO2</text>
        <dbReference type="Rhea" id="RHEA:15005"/>
        <dbReference type="ChEBI" id="CHEBI:15379"/>
        <dbReference type="ChEBI" id="CHEBI:16526"/>
        <dbReference type="ChEBI" id="CHEBI:16810"/>
        <dbReference type="ChEBI" id="CHEBI:30031"/>
        <dbReference type="ChEBI" id="CHEBI:58524"/>
        <dbReference type="ChEBI" id="CHEBI:58594"/>
        <dbReference type="EC" id="1.14.11.13"/>
    </reaction>
</comment>
<dbReference type="GO" id="GO:0045543">
    <property type="term" value="F:gibberellin 2-beta-dioxygenase activity"/>
    <property type="evidence" value="ECO:0007669"/>
    <property type="project" value="UniProtKB-EC"/>
</dbReference>
<protein>
    <recommendedName>
        <fullName evidence="7">gibberellin 2beta-dioxygenase</fullName>
        <ecNumber evidence="7">1.14.11.13</ecNumber>
    </recommendedName>
</protein>
<dbReference type="GO" id="GO:0009685">
    <property type="term" value="P:gibberellin metabolic process"/>
    <property type="evidence" value="ECO:0007669"/>
    <property type="project" value="UniProtKB-ARBA"/>
</dbReference>
<keyword evidence="1 8" id="KW-0479">Metal-binding</keyword>
<evidence type="ECO:0000256" key="4">
    <source>
        <dbReference type="ARBA" id="ARBA00023004"/>
    </source>
</evidence>
<evidence type="ECO:0000256" key="1">
    <source>
        <dbReference type="ARBA" id="ARBA00022723"/>
    </source>
</evidence>
<evidence type="ECO:0000256" key="6">
    <source>
        <dbReference type="ARBA" id="ARBA00061282"/>
    </source>
</evidence>
<evidence type="ECO:0000256" key="2">
    <source>
        <dbReference type="ARBA" id="ARBA00022964"/>
    </source>
</evidence>
<dbReference type="Gene3D" id="2.60.120.330">
    <property type="entry name" value="B-lactam Antibiotic, Isopenicillin N Synthase, Chain"/>
    <property type="match status" value="1"/>
</dbReference>
<reference evidence="10" key="1">
    <citation type="journal article" date="2013" name="J. Plant Res.">
        <title>Effect of fungi and light on seed germination of three Opuntia species from semiarid lands of central Mexico.</title>
        <authorList>
            <person name="Delgado-Sanchez P."/>
            <person name="Jimenez-Bremont J.F."/>
            <person name="Guerrero-Gonzalez Mde L."/>
            <person name="Flores J."/>
        </authorList>
    </citation>
    <scope>NUCLEOTIDE SEQUENCE</scope>
    <source>
        <tissue evidence="10">Cladode</tissue>
    </source>
</reference>
<dbReference type="Pfam" id="PF14226">
    <property type="entry name" value="DIOX_N"/>
    <property type="match status" value="1"/>
</dbReference>
<sequence length="344" mass="39323">MDQYNQHIPDPPFEETYKDLFLKQSVTPIAGNPMATAVEELELPLVDLGRLAGDREDDERQRCKREIAEASKEWGFFQVVNHGISQEILDEMRREQVKVFREPFYKKKGDKCMNLSLSPGSYRWGTPTATCLGQLSWSEAFHIPLTDISADCGSPKLSSIVKQFAMKVSELAQNLVQILATELSNKEESTSFFEENCLPISCYLRMNRYPSCPKYFQVFGLMPHTDSDFLTILYQDQVGGLQLVKDGKWIAVKPNPKALIVNIGDLFEAWSNGIYKSVEHRVVTSQKAERFSTAYFVCPSYDAVIQSCKEPSIYRKFSFGEYRKQVQDDVRKLGYKIGLPHFLC</sequence>
<dbReference type="EC" id="1.14.11.13" evidence="7"/>
<comment type="similarity">
    <text evidence="6">Belongs to the iron/ascorbate-dependent oxidoreductase family. GA2OX subfamily.</text>
</comment>
<name>A0A7C8YHX6_OPUST</name>
<keyword evidence="2" id="KW-0223">Dioxygenase</keyword>
<dbReference type="PROSITE" id="PS51471">
    <property type="entry name" value="FE2OG_OXY"/>
    <property type="match status" value="1"/>
</dbReference>
<dbReference type="FunFam" id="2.60.120.330:FF:000021">
    <property type="entry name" value="Gibberellin 2-beta-dioxygenase 8"/>
    <property type="match status" value="1"/>
</dbReference>
<evidence type="ECO:0000256" key="5">
    <source>
        <dbReference type="ARBA" id="ARBA00052204"/>
    </source>
</evidence>
<keyword evidence="3 8" id="KW-0560">Oxidoreductase</keyword>
<dbReference type="Pfam" id="PF03171">
    <property type="entry name" value="2OG-FeII_Oxy"/>
    <property type="match status" value="1"/>
</dbReference>